<evidence type="ECO:0000313" key="2">
    <source>
        <dbReference type="Proteomes" id="UP001139646"/>
    </source>
</evidence>
<keyword evidence="2" id="KW-1185">Reference proteome</keyword>
<dbReference type="Proteomes" id="UP001139646">
    <property type="component" value="Unassembled WGS sequence"/>
</dbReference>
<proteinExistence type="predicted"/>
<protein>
    <submittedName>
        <fullName evidence="1">Uncharacterized protein</fullName>
    </submittedName>
</protein>
<gene>
    <name evidence="1" type="ORF">L3081_11185</name>
</gene>
<comment type="caution">
    <text evidence="1">The sequence shown here is derived from an EMBL/GenBank/DDBJ whole genome shotgun (WGS) entry which is preliminary data.</text>
</comment>
<evidence type="ECO:0000313" key="1">
    <source>
        <dbReference type="EMBL" id="MCI2283857.1"/>
    </source>
</evidence>
<reference evidence="1" key="1">
    <citation type="submission" date="2022-01" db="EMBL/GenBank/DDBJ databases">
        <title>Colwellia maritima, isolated from seawater.</title>
        <authorList>
            <person name="Kristyanto S."/>
            <person name="Jung J."/>
            <person name="Jeon C.O."/>
        </authorList>
    </citation>
    <scope>NUCLEOTIDE SEQUENCE</scope>
    <source>
        <strain evidence="1">MSW7</strain>
    </source>
</reference>
<sequence length="264" mass="30142">MNFEDVREFQKEQQEIVALIGALLVSLKSLNDMIVENVDLASVRRLQPIVSGFISKAGEMNKFFTKYHYPTYHKAIFRPPSNIATLLGNQTLPSKQLTVDEFKKQLNTQIESLSEVMIATAQIVSPPIDANVKANNPFSAYCFLASMMDAISEEMIIVDPYIDQSIFYRYLSRLSKKVTIKIVSDIDKLKGTKLSHFEDVENLFKTEYPNYTRELKSSLHDRYLINETNAYTLGGSIKDAAKKSDYSIVQLSDEKRLEIRLIYA</sequence>
<name>A0ABS9X236_9GAMM</name>
<dbReference type="RefSeq" id="WP_242286150.1">
    <property type="nucleotide sequence ID" value="NZ_JAKKSL010000002.1"/>
</dbReference>
<organism evidence="1 2">
    <name type="scientific">Colwellia maritima</name>
    <dbReference type="NCBI Taxonomy" id="2912588"/>
    <lineage>
        <taxon>Bacteria</taxon>
        <taxon>Pseudomonadati</taxon>
        <taxon>Pseudomonadota</taxon>
        <taxon>Gammaproteobacteria</taxon>
        <taxon>Alteromonadales</taxon>
        <taxon>Colwelliaceae</taxon>
        <taxon>Colwellia</taxon>
    </lineage>
</organism>
<dbReference type="EMBL" id="JAKKSL010000002">
    <property type="protein sequence ID" value="MCI2283857.1"/>
    <property type="molecule type" value="Genomic_DNA"/>
</dbReference>
<accession>A0ABS9X236</accession>